<dbReference type="EMBL" id="QPFP01000050">
    <property type="protein sequence ID" value="TEB26236.1"/>
    <property type="molecule type" value="Genomic_DNA"/>
</dbReference>
<keyword evidence="3" id="KW-1185">Reference proteome</keyword>
<evidence type="ECO:0000259" key="1">
    <source>
        <dbReference type="Pfam" id="PF12770"/>
    </source>
</evidence>
<name>A0A4Y7SWI8_COPMI</name>
<dbReference type="InterPro" id="IPR024983">
    <property type="entry name" value="CHAT_dom"/>
</dbReference>
<feature type="domain" description="CHAT" evidence="1">
    <location>
        <begin position="897"/>
        <end position="1194"/>
    </location>
</feature>
<dbReference type="AlphaFoldDB" id="A0A4Y7SWI8"/>
<dbReference type="Gene3D" id="1.25.40.10">
    <property type="entry name" value="Tetratricopeptide repeat domain"/>
    <property type="match status" value="2"/>
</dbReference>
<organism evidence="2 3">
    <name type="scientific">Coprinellus micaceus</name>
    <name type="common">Glistening ink-cap mushroom</name>
    <name type="synonym">Coprinus micaceus</name>
    <dbReference type="NCBI Taxonomy" id="71717"/>
    <lineage>
        <taxon>Eukaryota</taxon>
        <taxon>Fungi</taxon>
        <taxon>Dikarya</taxon>
        <taxon>Basidiomycota</taxon>
        <taxon>Agaricomycotina</taxon>
        <taxon>Agaricomycetes</taxon>
        <taxon>Agaricomycetidae</taxon>
        <taxon>Agaricales</taxon>
        <taxon>Agaricineae</taxon>
        <taxon>Psathyrellaceae</taxon>
        <taxon>Coprinellus</taxon>
    </lineage>
</organism>
<protein>
    <recommendedName>
        <fullName evidence="1">CHAT domain-containing protein</fullName>
    </recommendedName>
</protein>
<reference evidence="2 3" key="1">
    <citation type="journal article" date="2019" name="Nat. Ecol. Evol.">
        <title>Megaphylogeny resolves global patterns of mushroom evolution.</title>
        <authorList>
            <person name="Varga T."/>
            <person name="Krizsan K."/>
            <person name="Foldi C."/>
            <person name="Dima B."/>
            <person name="Sanchez-Garcia M."/>
            <person name="Sanchez-Ramirez S."/>
            <person name="Szollosi G.J."/>
            <person name="Szarkandi J.G."/>
            <person name="Papp V."/>
            <person name="Albert L."/>
            <person name="Andreopoulos W."/>
            <person name="Angelini C."/>
            <person name="Antonin V."/>
            <person name="Barry K.W."/>
            <person name="Bougher N.L."/>
            <person name="Buchanan P."/>
            <person name="Buyck B."/>
            <person name="Bense V."/>
            <person name="Catcheside P."/>
            <person name="Chovatia M."/>
            <person name="Cooper J."/>
            <person name="Damon W."/>
            <person name="Desjardin D."/>
            <person name="Finy P."/>
            <person name="Geml J."/>
            <person name="Haridas S."/>
            <person name="Hughes K."/>
            <person name="Justo A."/>
            <person name="Karasinski D."/>
            <person name="Kautmanova I."/>
            <person name="Kiss B."/>
            <person name="Kocsube S."/>
            <person name="Kotiranta H."/>
            <person name="LaButti K.M."/>
            <person name="Lechner B.E."/>
            <person name="Liimatainen K."/>
            <person name="Lipzen A."/>
            <person name="Lukacs Z."/>
            <person name="Mihaltcheva S."/>
            <person name="Morgado L.N."/>
            <person name="Niskanen T."/>
            <person name="Noordeloos M.E."/>
            <person name="Ohm R.A."/>
            <person name="Ortiz-Santana B."/>
            <person name="Ovrebo C."/>
            <person name="Racz N."/>
            <person name="Riley R."/>
            <person name="Savchenko A."/>
            <person name="Shiryaev A."/>
            <person name="Soop K."/>
            <person name="Spirin V."/>
            <person name="Szebenyi C."/>
            <person name="Tomsovsky M."/>
            <person name="Tulloss R.E."/>
            <person name="Uehling J."/>
            <person name="Grigoriev I.V."/>
            <person name="Vagvolgyi C."/>
            <person name="Papp T."/>
            <person name="Martin F.M."/>
            <person name="Miettinen O."/>
            <person name="Hibbett D.S."/>
            <person name="Nagy L.G."/>
        </authorList>
    </citation>
    <scope>NUCLEOTIDE SEQUENCE [LARGE SCALE GENOMIC DNA]</scope>
    <source>
        <strain evidence="2 3">FP101781</strain>
    </source>
</reference>
<proteinExistence type="predicted"/>
<gene>
    <name evidence="2" type="ORF">FA13DRAFT_1668182</name>
</gene>
<dbReference type="Pfam" id="PF12770">
    <property type="entry name" value="CHAT"/>
    <property type="match status" value="1"/>
</dbReference>
<sequence length="1195" mass="131778">MYFTPLSPENPLSLDARSQTALARFRTSGDRSDIDEAISAQKQAIAHTAKPDTNQLVARLRALATACSIRFSSSKHNLDIRQSISCLKAAQSMCGPGLSNLIAGELAEALTELGMCLIKRAGSGGKVEDLGQAVDALRRAMDIPGSGNPVTMSLRLGILGIALKRRFQRTRDSEDIHQSIRVLRQRCELNDSNVDTTITVRASALYNLASSLSERYQALGDPQDLLEAIKLFRTTISISPSTDPNRSTYLLDMGGNLHLLFESTANASLVTESIQVLTEALSLSDESKDVNHPGTLATLGEAYHLRFGHCGGSLDDLTASISHTRRALQLTSPEDPRRCIRLGGLGRMLRVRFQRLGDVASLQEAVVRTQEAIQVAPVGHPILASLHDSLGVALGERFQQTNNLVDLQEAISASRQAVRLTAETDPLFPPYLYNLASSLDMRDTECGTREDVEETTLAYQKVLSMTLPSHPAYAVYLGKVASSLSAQFKLSRNFDQLEQSIRLYEDTIPLIDDQDPGKYNVLFNYSRALDLRYRELGVAADLDETISSLQRAVSSVQETNPDAFDCHFRLAHAFREKFEAQFRLEDLQGTVSHFRLAALSQGGHPNRRLLAAHSWVQYAEILEPRSVLDAHETAVGIVAFLAGLDRGVEERHSILARSDTWGVVRIAFAAALKHGEVERALGWLEQGRCMVWRQIHELKTPIESLELEHPELASRLSGLSAQLEKLQVGVPQTRPEALDSAAATEEFGTTSRFFEESELHRRMKLVEDWEDILRTVREKDGFKSFLRPTPILDTLRQLPRNGYTIVLNATLERCDAIVISPDVGEPQSIPLPDFNSLQGEMLFRRLRGFLRDSGIRDANFSPEAQKRDSGEEEPDGANRAVRRFRAKADKNTIEWVLKELWERVVRPIVAHLQLQPSSAPAGRARIWWCVTGSLAFLPIHAAGIYRDREKELGEALVDYAVSSYTPNLATLAQRTRDQPDHTAFQAGGRGLLIISHSDAPGLASIPGVKAEAGVIRKMAEQSFISAVHFENQSATVDSVKSQISSSKFDIVHFACHGNQEFETPMQSGFHLEDGKLSLGDIIGRRGVKPAAEDPPKLAFLSACETGMGKMELAEEAVHLVAGMLAAGFRGVVGTIWSIPDAYAPEIAEEFYREYLGEEGGDAGYALHCATERLRERLGGSDASFLAWVPFVHFGM</sequence>
<dbReference type="InterPro" id="IPR011990">
    <property type="entry name" value="TPR-like_helical_dom_sf"/>
</dbReference>
<dbReference type="Proteomes" id="UP000298030">
    <property type="component" value="Unassembled WGS sequence"/>
</dbReference>
<comment type="caution">
    <text evidence="2">The sequence shown here is derived from an EMBL/GenBank/DDBJ whole genome shotgun (WGS) entry which is preliminary data.</text>
</comment>
<dbReference type="OrthoDB" id="2898497at2759"/>
<evidence type="ECO:0000313" key="2">
    <source>
        <dbReference type="EMBL" id="TEB26236.1"/>
    </source>
</evidence>
<dbReference type="STRING" id="71717.A0A4Y7SWI8"/>
<evidence type="ECO:0000313" key="3">
    <source>
        <dbReference type="Proteomes" id="UP000298030"/>
    </source>
</evidence>
<accession>A0A4Y7SWI8</accession>